<name>A0ACA9PX44_9GLOM</name>
<organism evidence="1 2">
    <name type="scientific">Racocetra persica</name>
    <dbReference type="NCBI Taxonomy" id="160502"/>
    <lineage>
        <taxon>Eukaryota</taxon>
        <taxon>Fungi</taxon>
        <taxon>Fungi incertae sedis</taxon>
        <taxon>Mucoromycota</taxon>
        <taxon>Glomeromycotina</taxon>
        <taxon>Glomeromycetes</taxon>
        <taxon>Diversisporales</taxon>
        <taxon>Gigasporaceae</taxon>
        <taxon>Racocetra</taxon>
    </lineage>
</organism>
<keyword evidence="2" id="KW-1185">Reference proteome</keyword>
<comment type="caution">
    <text evidence="1">The sequence shown here is derived from an EMBL/GenBank/DDBJ whole genome shotgun (WGS) entry which is preliminary data.</text>
</comment>
<feature type="non-terminal residue" evidence="1">
    <location>
        <position position="1"/>
    </location>
</feature>
<evidence type="ECO:0000313" key="2">
    <source>
        <dbReference type="Proteomes" id="UP000789920"/>
    </source>
</evidence>
<accession>A0ACA9PX44</accession>
<gene>
    <name evidence="1" type="ORF">RPERSI_LOCUS11231</name>
</gene>
<feature type="non-terminal residue" evidence="1">
    <location>
        <position position="40"/>
    </location>
</feature>
<proteinExistence type="predicted"/>
<dbReference type="Proteomes" id="UP000789920">
    <property type="component" value="Unassembled WGS sequence"/>
</dbReference>
<evidence type="ECO:0000313" key="1">
    <source>
        <dbReference type="EMBL" id="CAG8720109.1"/>
    </source>
</evidence>
<reference evidence="1" key="1">
    <citation type="submission" date="2021-06" db="EMBL/GenBank/DDBJ databases">
        <authorList>
            <person name="Kallberg Y."/>
            <person name="Tangrot J."/>
            <person name="Rosling A."/>
        </authorList>
    </citation>
    <scope>NUCLEOTIDE SEQUENCE</scope>
    <source>
        <strain evidence="1">MA461A</strain>
    </source>
</reference>
<protein>
    <submittedName>
        <fullName evidence="1">25228_t:CDS:1</fullName>
    </submittedName>
</protein>
<dbReference type="EMBL" id="CAJVQC010022906">
    <property type="protein sequence ID" value="CAG8720109.1"/>
    <property type="molecule type" value="Genomic_DNA"/>
</dbReference>
<sequence length="40" mass="4573">LEAEAYLVAENEVFEEQKLILTNIVQIDNLEKEENILLAA</sequence>